<evidence type="ECO:0000313" key="2">
    <source>
        <dbReference type="EMBL" id="OXU18851.1"/>
    </source>
</evidence>
<keyword evidence="3" id="KW-1185">Reference proteome</keyword>
<comment type="caution">
    <text evidence="2">The sequence shown here is derived from an EMBL/GenBank/DDBJ whole genome shotgun (WGS) entry which is preliminary data.</text>
</comment>
<name>A0A232EKK7_9HYME</name>
<evidence type="ECO:0000313" key="3">
    <source>
        <dbReference type="Proteomes" id="UP000215335"/>
    </source>
</evidence>
<proteinExistence type="predicted"/>
<accession>A0A232EKK7</accession>
<dbReference type="Proteomes" id="UP000215335">
    <property type="component" value="Unassembled WGS sequence"/>
</dbReference>
<dbReference type="AlphaFoldDB" id="A0A232EKK7"/>
<dbReference type="EMBL" id="NNAY01003795">
    <property type="protein sequence ID" value="OXU18851.1"/>
    <property type="molecule type" value="Genomic_DNA"/>
</dbReference>
<gene>
    <name evidence="2" type="ORF">TSAR_002338</name>
</gene>
<reference evidence="2 3" key="1">
    <citation type="journal article" date="2017" name="Curr. Biol.">
        <title>The Evolution of Venom by Co-option of Single-Copy Genes.</title>
        <authorList>
            <person name="Martinson E.O."/>
            <person name="Mrinalini"/>
            <person name="Kelkar Y.D."/>
            <person name="Chang C.H."/>
            <person name="Werren J.H."/>
        </authorList>
    </citation>
    <scope>NUCLEOTIDE SEQUENCE [LARGE SCALE GENOMIC DNA]</scope>
    <source>
        <strain evidence="2 3">Alberta</strain>
        <tissue evidence="2">Whole body</tissue>
    </source>
</reference>
<sequence>MFENGKSEKEEMKRELIALRAQIEEDRHRIDRLKVELRETKEGIDMVESEENCPELVRDKEVENSEDISNNSRGSPVEEIDRDGEEIDNKKMDKGPLDLIGKCDYLKKKMLEKLG</sequence>
<organism evidence="2 3">
    <name type="scientific">Trichomalopsis sarcophagae</name>
    <dbReference type="NCBI Taxonomy" id="543379"/>
    <lineage>
        <taxon>Eukaryota</taxon>
        <taxon>Metazoa</taxon>
        <taxon>Ecdysozoa</taxon>
        <taxon>Arthropoda</taxon>
        <taxon>Hexapoda</taxon>
        <taxon>Insecta</taxon>
        <taxon>Pterygota</taxon>
        <taxon>Neoptera</taxon>
        <taxon>Endopterygota</taxon>
        <taxon>Hymenoptera</taxon>
        <taxon>Apocrita</taxon>
        <taxon>Proctotrupomorpha</taxon>
        <taxon>Chalcidoidea</taxon>
        <taxon>Pteromalidae</taxon>
        <taxon>Pteromalinae</taxon>
        <taxon>Trichomalopsis</taxon>
    </lineage>
</organism>
<protein>
    <submittedName>
        <fullName evidence="2">Uncharacterized protein</fullName>
    </submittedName>
</protein>
<evidence type="ECO:0000256" key="1">
    <source>
        <dbReference type="SAM" id="MobiDB-lite"/>
    </source>
</evidence>
<feature type="region of interest" description="Disordered" evidence="1">
    <location>
        <begin position="45"/>
        <end position="93"/>
    </location>
</feature>